<protein>
    <recommendedName>
        <fullName evidence="4">Protein FAM227B</fullName>
    </recommendedName>
</protein>
<keyword evidence="3" id="KW-1185">Reference proteome</keyword>
<dbReference type="OMA" id="ILQDAFW"/>
<gene>
    <name evidence="2" type="ORF">chiPu_0012758</name>
</gene>
<accession>A0A401SV62</accession>
<comment type="similarity">
    <text evidence="1">Belongs to the FAM227 family.</text>
</comment>
<comment type="caution">
    <text evidence="2">The sequence shown here is derived from an EMBL/GenBank/DDBJ whole genome shotgun (WGS) entry which is preliminary data.</text>
</comment>
<evidence type="ECO:0000313" key="3">
    <source>
        <dbReference type="Proteomes" id="UP000287033"/>
    </source>
</evidence>
<dbReference type="AlphaFoldDB" id="A0A401SV62"/>
<evidence type="ECO:0000313" key="2">
    <source>
        <dbReference type="EMBL" id="GCC34285.1"/>
    </source>
</evidence>
<name>A0A401SV62_CHIPU</name>
<organism evidence="2 3">
    <name type="scientific">Chiloscyllium punctatum</name>
    <name type="common">Brownbanded bambooshark</name>
    <name type="synonym">Hemiscyllium punctatum</name>
    <dbReference type="NCBI Taxonomy" id="137246"/>
    <lineage>
        <taxon>Eukaryota</taxon>
        <taxon>Metazoa</taxon>
        <taxon>Chordata</taxon>
        <taxon>Craniata</taxon>
        <taxon>Vertebrata</taxon>
        <taxon>Chondrichthyes</taxon>
        <taxon>Elasmobranchii</taxon>
        <taxon>Galeomorphii</taxon>
        <taxon>Galeoidea</taxon>
        <taxon>Orectolobiformes</taxon>
        <taxon>Hemiscylliidae</taxon>
        <taxon>Chiloscyllium</taxon>
    </lineage>
</organism>
<sequence>MENLPKELKEFLHFEDLTNWPELLPDEDEFQMNIKPGVFSSYESTVQYIHENVPFQMEILDDVEQKISEFVSRLERYSSKILSDKPRESKINEHQINTSYIPAFLTQMKDSDALLTHPSRKLSEELSFARTGKTVESERFPGFKPFEFTELPGHTEAIQLLSLIWRTQKFDLQYQITLKKLVLSTSSGAILQDAFWWFFLSKFQPSQEDQDHLFSRIADSFVTLFMTCPPPVLDSLLEVYPGYLAQAVFAIFYKSYPESLNRFGDEFKNELTELFSLWITGMNSFIVHSNLESVL</sequence>
<dbReference type="Proteomes" id="UP000287033">
    <property type="component" value="Unassembled WGS sequence"/>
</dbReference>
<evidence type="ECO:0008006" key="4">
    <source>
        <dbReference type="Google" id="ProtNLM"/>
    </source>
</evidence>
<dbReference type="InterPro" id="IPR029417">
    <property type="entry name" value="FAM227"/>
</dbReference>
<dbReference type="OrthoDB" id="73353at2759"/>
<dbReference type="Pfam" id="PF14922">
    <property type="entry name" value="FWWh"/>
    <property type="match status" value="1"/>
</dbReference>
<proteinExistence type="inferred from homology"/>
<evidence type="ECO:0000256" key="1">
    <source>
        <dbReference type="ARBA" id="ARBA00008666"/>
    </source>
</evidence>
<dbReference type="PANTHER" id="PTHR33560:SF2">
    <property type="entry name" value="PROTEIN FAM227B"/>
    <property type="match status" value="1"/>
</dbReference>
<reference evidence="2 3" key="1">
    <citation type="journal article" date="2018" name="Nat. Ecol. Evol.">
        <title>Shark genomes provide insights into elasmobranch evolution and the origin of vertebrates.</title>
        <authorList>
            <person name="Hara Y"/>
            <person name="Yamaguchi K"/>
            <person name="Onimaru K"/>
            <person name="Kadota M"/>
            <person name="Koyanagi M"/>
            <person name="Keeley SD"/>
            <person name="Tatsumi K"/>
            <person name="Tanaka K"/>
            <person name="Motone F"/>
            <person name="Kageyama Y"/>
            <person name="Nozu R"/>
            <person name="Adachi N"/>
            <person name="Nishimura O"/>
            <person name="Nakagawa R"/>
            <person name="Tanegashima C"/>
            <person name="Kiyatake I"/>
            <person name="Matsumoto R"/>
            <person name="Murakumo K"/>
            <person name="Nishida K"/>
            <person name="Terakita A"/>
            <person name="Kuratani S"/>
            <person name="Sato K"/>
            <person name="Hyodo S Kuraku.S."/>
        </authorList>
    </citation>
    <scope>NUCLEOTIDE SEQUENCE [LARGE SCALE GENOMIC DNA]</scope>
</reference>
<dbReference type="EMBL" id="BEZZ01000584">
    <property type="protein sequence ID" value="GCC34285.1"/>
    <property type="molecule type" value="Genomic_DNA"/>
</dbReference>
<dbReference type="PANTHER" id="PTHR33560">
    <property type="entry name" value="PROTEIN FAM227B"/>
    <property type="match status" value="1"/>
</dbReference>